<dbReference type="EMBL" id="UINC01106532">
    <property type="protein sequence ID" value="SVC71266.1"/>
    <property type="molecule type" value="Genomic_DNA"/>
</dbReference>
<organism evidence="2">
    <name type="scientific">marine metagenome</name>
    <dbReference type="NCBI Taxonomy" id="408172"/>
    <lineage>
        <taxon>unclassified sequences</taxon>
        <taxon>metagenomes</taxon>
        <taxon>ecological metagenomes</taxon>
    </lineage>
</organism>
<feature type="domain" description="Transposase IS204/IS1001/IS1096/IS1165 DDE" evidence="1">
    <location>
        <begin position="30"/>
        <end position="142"/>
    </location>
</feature>
<gene>
    <name evidence="2" type="ORF">METZ01_LOCUS324120</name>
</gene>
<dbReference type="InterPro" id="IPR002560">
    <property type="entry name" value="Transposase_DDE"/>
</dbReference>
<dbReference type="InterPro" id="IPR047951">
    <property type="entry name" value="Transpos_ISL3"/>
</dbReference>
<accession>A0A382PDH5</accession>
<reference evidence="2" key="1">
    <citation type="submission" date="2018-05" db="EMBL/GenBank/DDBJ databases">
        <authorList>
            <person name="Lanie J.A."/>
            <person name="Ng W.-L."/>
            <person name="Kazmierczak K.M."/>
            <person name="Andrzejewski T.M."/>
            <person name="Davidsen T.M."/>
            <person name="Wayne K.J."/>
            <person name="Tettelin H."/>
            <person name="Glass J.I."/>
            <person name="Rusch D."/>
            <person name="Podicherti R."/>
            <person name="Tsui H.-C.T."/>
            <person name="Winkler M.E."/>
        </authorList>
    </citation>
    <scope>NUCLEOTIDE SEQUENCE</scope>
</reference>
<protein>
    <recommendedName>
        <fullName evidence="1">Transposase IS204/IS1001/IS1096/IS1165 DDE domain-containing protein</fullName>
    </recommendedName>
</protein>
<name>A0A382PDH5_9ZZZZ</name>
<proteinExistence type="predicted"/>
<sequence>MTITNEIRGHGYSGTHRLVTKWISETLRPEKPELVATKKIRPWSPQRAARLMTRNPADLTDQDRSALERMFRAETNARAVYDLAQRFMEMVRERQCEALMPWINDVREGRTTTFKRFGSGIMRDLEAVTNALRLPWSNGQTEVR</sequence>
<dbReference type="Pfam" id="PF01610">
    <property type="entry name" value="DDE_Tnp_ISL3"/>
    <property type="match status" value="1"/>
</dbReference>
<dbReference type="AlphaFoldDB" id="A0A382PDH5"/>
<dbReference type="PANTHER" id="PTHR33498">
    <property type="entry name" value="TRANSPOSASE FOR INSERTION SEQUENCE ELEMENT IS1557"/>
    <property type="match status" value="1"/>
</dbReference>
<dbReference type="PANTHER" id="PTHR33498:SF1">
    <property type="entry name" value="TRANSPOSASE FOR INSERTION SEQUENCE ELEMENT IS1557"/>
    <property type="match status" value="1"/>
</dbReference>
<evidence type="ECO:0000313" key="2">
    <source>
        <dbReference type="EMBL" id="SVC71266.1"/>
    </source>
</evidence>
<evidence type="ECO:0000259" key="1">
    <source>
        <dbReference type="Pfam" id="PF01610"/>
    </source>
</evidence>